<comment type="catalytic activity">
    <reaction evidence="1">
        <text>Hydrolysis of alpha-(2-&gt;3)-, alpha-(2-&gt;6)-, alpha-(2-&gt;8)- glycosidic linkages of terminal sialic acid residues in oligosaccharides, glycoproteins, glycolipids, colominic acid and synthetic substrates.</text>
        <dbReference type="EC" id="3.2.1.18"/>
    </reaction>
</comment>
<dbReference type="PANTHER" id="PTHR10628">
    <property type="entry name" value="SIALIDASE"/>
    <property type="match status" value="1"/>
</dbReference>
<evidence type="ECO:0000313" key="7">
    <source>
        <dbReference type="EMBL" id="APT92300.1"/>
    </source>
</evidence>
<dbReference type="PROSITE" id="PS51257">
    <property type="entry name" value="PROKAR_LIPOPROTEIN"/>
    <property type="match status" value="1"/>
</dbReference>
<protein>
    <recommendedName>
        <fullName evidence="3">exo-alpha-sialidase</fullName>
        <ecNumber evidence="3">3.2.1.18</ecNumber>
    </recommendedName>
</protein>
<dbReference type="RefSeq" id="WP_075733624.1">
    <property type="nucleotide sequence ID" value="NZ_CP009249.1"/>
</dbReference>
<feature type="transmembrane region" description="Helical" evidence="4">
    <location>
        <begin position="903"/>
        <end position="925"/>
    </location>
</feature>
<dbReference type="SUPFAM" id="SSF50939">
    <property type="entry name" value="Sialidases"/>
    <property type="match status" value="1"/>
</dbReference>
<dbReference type="GO" id="GO:0006689">
    <property type="term" value="P:ganglioside catabolic process"/>
    <property type="evidence" value="ECO:0007669"/>
    <property type="project" value="TreeGrafter"/>
</dbReference>
<dbReference type="GO" id="GO:0009313">
    <property type="term" value="P:oligosaccharide catabolic process"/>
    <property type="evidence" value="ECO:0007669"/>
    <property type="project" value="TreeGrafter"/>
</dbReference>
<accession>A0A1L7D2H8</accession>
<dbReference type="InterPro" id="IPR008964">
    <property type="entry name" value="Invasin/intimin_cell_adhesion"/>
</dbReference>
<feature type="chain" id="PRO_5038879267" description="exo-alpha-sialidase" evidence="5">
    <location>
        <begin position="27"/>
        <end position="931"/>
    </location>
</feature>
<dbReference type="InterPro" id="IPR026856">
    <property type="entry name" value="Sialidase_fam"/>
</dbReference>
<dbReference type="GO" id="GO:0016020">
    <property type="term" value="C:membrane"/>
    <property type="evidence" value="ECO:0007669"/>
    <property type="project" value="TreeGrafter"/>
</dbReference>
<dbReference type="Pfam" id="PF13088">
    <property type="entry name" value="BNR_2"/>
    <property type="match status" value="1"/>
</dbReference>
<keyword evidence="8" id="KW-1185">Reference proteome</keyword>
<keyword evidence="4" id="KW-0812">Transmembrane</keyword>
<name>A0A1L7D2H8_9CORY</name>
<feature type="domain" description="Sialidase" evidence="6">
    <location>
        <begin position="109"/>
        <end position="396"/>
    </location>
</feature>
<dbReference type="InterPro" id="IPR036278">
    <property type="entry name" value="Sialidase_sf"/>
</dbReference>
<dbReference type="Gene3D" id="2.120.10.10">
    <property type="match status" value="1"/>
</dbReference>
<dbReference type="EC" id="3.2.1.18" evidence="3"/>
<sequence length="931" mass="100126">MTTYAWRRSLLASLSALAVSCGMVHAAPHALAATFDGIPGHAPNGTYGFDANPDFNADPLWEQQQIATAGEGYGCYRIPALNTAPDGAVLASYDGRPHGCGDAPTPNAIVQRRSTDNGQSWSAEIDIAPGVTGDKPVGYSDPSYVVDRETGDIFNFHVKSFDQGIAGSQPGTDHDNRNIIQAAYAKSQDGGKTWTYDHVVTRDITTDPSWRARFATSGNGIQLTYGEHKGRLIQPAMIIVDRGPWKASAWISDDHGETWYPSKPWGTGMDENKIVELSNGVLMNNSRSSYRSETARKISYSYDGGYTWTEPELDPQLPDPRNNASIIRAFPNAPKDSALAKVLLFSNSATTGPARTNGTIRMSCDDGQTWPVSKEFNAGDTQYTNMTTLENGNIGIMWEDNVRPATNIYYANFNLAWLGASCLNVDAKDQTVNAGDSTTVPVTITNTTGGRIFNQPLGVEAPEGFEVSYEPATVSLDAGESTTVNMTVKAPLKGTNGRNSISVTVPAGRVNAVGNVHVNLRGAEEEEVGGSESYVDPSVEETTAFVTIKNPKKDNEWHVGDTVDYEFTVLKPDFLNNYSVVPSGSALEKFAPPASPNCRWSVFTSYVAACGFPTYTITEEDLARGYFETETTWTFTNLTDNTERVQKLMTPRVNVVEKPETPETRLADTVKADIEPVGEVSSAAGDVTVAVKVHAASNTETLPEDTKIALYLDEEEVAQAPVVDGVAEFTVTVPSVPAGAETVTHMLAARPVTAAENFRGIDGFGRFMVLPRDRAQGRTTLTLSEQADVRAGSVEGNRVLVSAKLQRNGEPVAGEKVTFTTSSGNTASDVTNADGVALTYIEVAELGQLLDADKKVTITATVDEYETTTEVFDSAQASHTFTVTAEGQTDSPEGSSEQSKSTWAIALSAIAAVLALLSPIFSNLIKRFIKF</sequence>
<dbReference type="GO" id="GO:0005737">
    <property type="term" value="C:cytoplasm"/>
    <property type="evidence" value="ECO:0007669"/>
    <property type="project" value="TreeGrafter"/>
</dbReference>
<dbReference type="Gene3D" id="2.60.40.10">
    <property type="entry name" value="Immunoglobulins"/>
    <property type="match status" value="2"/>
</dbReference>
<dbReference type="SUPFAM" id="SSF49373">
    <property type="entry name" value="Invasin/intimin cell-adhesion fragments"/>
    <property type="match status" value="1"/>
</dbReference>
<dbReference type="InterPro" id="IPR011040">
    <property type="entry name" value="Sialidase"/>
</dbReference>
<keyword evidence="4" id="KW-1133">Transmembrane helix</keyword>
<dbReference type="EMBL" id="CP009249">
    <property type="protein sequence ID" value="APT92300.1"/>
    <property type="molecule type" value="Genomic_DNA"/>
</dbReference>
<dbReference type="AlphaFoldDB" id="A0A1L7D2H8"/>
<evidence type="ECO:0000256" key="4">
    <source>
        <dbReference type="SAM" id="Phobius"/>
    </source>
</evidence>
<organism evidence="7 8">
    <name type="scientific">Corynebacterium phocae</name>
    <dbReference type="NCBI Taxonomy" id="161895"/>
    <lineage>
        <taxon>Bacteria</taxon>
        <taxon>Bacillati</taxon>
        <taxon>Actinomycetota</taxon>
        <taxon>Actinomycetes</taxon>
        <taxon>Mycobacteriales</taxon>
        <taxon>Corynebacteriaceae</taxon>
        <taxon>Corynebacterium</taxon>
    </lineage>
</organism>
<dbReference type="PANTHER" id="PTHR10628:SF30">
    <property type="entry name" value="EXO-ALPHA-SIALIDASE"/>
    <property type="match status" value="1"/>
</dbReference>
<evidence type="ECO:0000313" key="8">
    <source>
        <dbReference type="Proteomes" id="UP000185491"/>
    </source>
</evidence>
<reference evidence="7 8" key="1">
    <citation type="submission" date="2014-08" db="EMBL/GenBank/DDBJ databases">
        <title>Complete genome sequence of Corynebacterium phocae M408/89/1(T)(=DSM 44612(T)), isolated from the common seal (Phoca vitulina).</title>
        <authorList>
            <person name="Ruckert C."/>
            <person name="Albersmeier A."/>
            <person name="Winkler A."/>
            <person name="Kalinowski J."/>
        </authorList>
    </citation>
    <scope>NUCLEOTIDE SEQUENCE [LARGE SCALE GENOMIC DNA]</scope>
    <source>
        <strain evidence="7 8">M408/89/1</strain>
    </source>
</reference>
<comment type="similarity">
    <text evidence="2">Belongs to the glycosyl hydrolase 33 family.</text>
</comment>
<evidence type="ECO:0000259" key="6">
    <source>
        <dbReference type="Pfam" id="PF13088"/>
    </source>
</evidence>
<dbReference type="Proteomes" id="UP000185491">
    <property type="component" value="Chromosome"/>
</dbReference>
<proteinExistence type="inferred from homology"/>
<evidence type="ECO:0000256" key="5">
    <source>
        <dbReference type="SAM" id="SignalP"/>
    </source>
</evidence>
<evidence type="ECO:0000256" key="2">
    <source>
        <dbReference type="ARBA" id="ARBA00009348"/>
    </source>
</evidence>
<dbReference type="KEGG" id="cpho:CPHO_04675"/>
<evidence type="ECO:0000256" key="3">
    <source>
        <dbReference type="ARBA" id="ARBA00012733"/>
    </source>
</evidence>
<keyword evidence="4" id="KW-0472">Membrane</keyword>
<gene>
    <name evidence="7" type="ORF">CPHO_04675</name>
</gene>
<dbReference type="GO" id="GO:0004308">
    <property type="term" value="F:exo-alpha-sialidase activity"/>
    <property type="evidence" value="ECO:0007669"/>
    <property type="project" value="UniProtKB-EC"/>
</dbReference>
<keyword evidence="5" id="KW-0732">Signal</keyword>
<dbReference type="CDD" id="cd15482">
    <property type="entry name" value="Sialidase_non-viral"/>
    <property type="match status" value="1"/>
</dbReference>
<feature type="signal peptide" evidence="5">
    <location>
        <begin position="1"/>
        <end position="26"/>
    </location>
</feature>
<dbReference type="InterPro" id="IPR013783">
    <property type="entry name" value="Ig-like_fold"/>
</dbReference>
<dbReference type="STRING" id="161895.CPHO_04675"/>
<evidence type="ECO:0000256" key="1">
    <source>
        <dbReference type="ARBA" id="ARBA00000427"/>
    </source>
</evidence>